<proteinExistence type="predicted"/>
<sequence length="157" mass="17667">MIKATSRRGFLTGMASLFAAPAIVSAQNLMPVKVIPFEPYMLVRGQSLFTGAWVETKIMEKAGDPFAFLSEDFYRRFGKEVNSMSMSGLQTAAIESRADEKAMRMFSHPEPQAFRLYHEAAPFAIQTKDHLYGPDEVVYMAHPPENVFCSAKHNRKV</sequence>
<accession>A0A6J5LCI1</accession>
<protein>
    <submittedName>
        <fullName evidence="1">Uncharacterized protein</fullName>
    </submittedName>
</protein>
<name>A0A6J5LCI1_9CAUD</name>
<organism evidence="1">
    <name type="scientific">uncultured Caudovirales phage</name>
    <dbReference type="NCBI Taxonomy" id="2100421"/>
    <lineage>
        <taxon>Viruses</taxon>
        <taxon>Duplodnaviria</taxon>
        <taxon>Heunggongvirae</taxon>
        <taxon>Uroviricota</taxon>
        <taxon>Caudoviricetes</taxon>
        <taxon>Peduoviridae</taxon>
        <taxon>Maltschvirus</taxon>
        <taxon>Maltschvirus maltsch</taxon>
    </lineage>
</organism>
<dbReference type="EMBL" id="LR796242">
    <property type="protein sequence ID" value="CAB4130866.1"/>
    <property type="molecule type" value="Genomic_DNA"/>
</dbReference>
<evidence type="ECO:0000313" key="1">
    <source>
        <dbReference type="EMBL" id="CAB4130866.1"/>
    </source>
</evidence>
<gene>
    <name evidence="1" type="ORF">UFOVP120_39</name>
</gene>
<reference evidence="1" key="1">
    <citation type="submission" date="2020-04" db="EMBL/GenBank/DDBJ databases">
        <authorList>
            <person name="Chiriac C."/>
            <person name="Salcher M."/>
            <person name="Ghai R."/>
            <person name="Kavagutti S V."/>
        </authorList>
    </citation>
    <scope>NUCLEOTIDE SEQUENCE</scope>
</reference>